<dbReference type="InParanoid" id="A0A165J7V3"/>
<name>A0A165J7V3_EXIGL</name>
<feature type="region of interest" description="Disordered" evidence="1">
    <location>
        <begin position="276"/>
        <end position="393"/>
    </location>
</feature>
<evidence type="ECO:0000256" key="1">
    <source>
        <dbReference type="SAM" id="MobiDB-lite"/>
    </source>
</evidence>
<evidence type="ECO:0000313" key="3">
    <source>
        <dbReference type="Proteomes" id="UP000077266"/>
    </source>
</evidence>
<dbReference type="AlphaFoldDB" id="A0A165J7V3"/>
<keyword evidence="3" id="KW-1185">Reference proteome</keyword>
<feature type="compositionally biased region" description="Low complexity" evidence="1">
    <location>
        <begin position="338"/>
        <end position="352"/>
    </location>
</feature>
<accession>A0A165J7V3</accession>
<proteinExistence type="predicted"/>
<dbReference type="EMBL" id="KV425972">
    <property type="protein sequence ID" value="KZV94452.1"/>
    <property type="molecule type" value="Genomic_DNA"/>
</dbReference>
<protein>
    <submittedName>
        <fullName evidence="2">Uncharacterized protein</fullName>
    </submittedName>
</protein>
<feature type="compositionally biased region" description="Acidic residues" evidence="1">
    <location>
        <begin position="371"/>
        <end position="383"/>
    </location>
</feature>
<sequence length="393" mass="41536">MAQHPELVRQAWAKCRTGNLDLSWASLNSPEAAANYVEQLKDPDFARQFSSPDTVVPISRDLVDPEEHEDFDDDTAVGPDLIAQAVLGDTLDASCAVAQDGSIELLDTGGIEDLPLDEASDGGEVAQPGRTEHERDGGSSSPGSGEDDDDWDNSGERYDQSMPTDQDWLLDDGADAGQTTDAETRASTASSPPPSRGTSPASPMSISSNLDDRPMDLVVSRVCALETVRVADNAVVQSASDSDAMSPGRSTVESPTRRIVLDIAVIGTTNYAALRSPADDKDRKAAIKQQAVPPEGAKAKAKAGKRASRKTGATSEGLTGGEQAKKKRGRPRKDAIQTGSTSAPAAATVPVTRRMQPSRKGKEVQSYAETSDNEQSESGGDDDSSARKRARKV</sequence>
<evidence type="ECO:0000313" key="2">
    <source>
        <dbReference type="EMBL" id="KZV94452.1"/>
    </source>
</evidence>
<organism evidence="2 3">
    <name type="scientific">Exidia glandulosa HHB12029</name>
    <dbReference type="NCBI Taxonomy" id="1314781"/>
    <lineage>
        <taxon>Eukaryota</taxon>
        <taxon>Fungi</taxon>
        <taxon>Dikarya</taxon>
        <taxon>Basidiomycota</taxon>
        <taxon>Agaricomycotina</taxon>
        <taxon>Agaricomycetes</taxon>
        <taxon>Auriculariales</taxon>
        <taxon>Exidiaceae</taxon>
        <taxon>Exidia</taxon>
    </lineage>
</organism>
<gene>
    <name evidence="2" type="ORF">EXIGLDRAFT_517003</name>
</gene>
<feature type="region of interest" description="Disordered" evidence="1">
    <location>
        <begin position="112"/>
        <end position="214"/>
    </location>
</feature>
<dbReference type="Proteomes" id="UP000077266">
    <property type="component" value="Unassembled WGS sequence"/>
</dbReference>
<reference evidence="2 3" key="1">
    <citation type="journal article" date="2016" name="Mol. Biol. Evol.">
        <title>Comparative Genomics of Early-Diverging Mushroom-Forming Fungi Provides Insights into the Origins of Lignocellulose Decay Capabilities.</title>
        <authorList>
            <person name="Nagy L.G."/>
            <person name="Riley R."/>
            <person name="Tritt A."/>
            <person name="Adam C."/>
            <person name="Daum C."/>
            <person name="Floudas D."/>
            <person name="Sun H."/>
            <person name="Yadav J.S."/>
            <person name="Pangilinan J."/>
            <person name="Larsson K.H."/>
            <person name="Matsuura K."/>
            <person name="Barry K."/>
            <person name="Labutti K."/>
            <person name="Kuo R."/>
            <person name="Ohm R.A."/>
            <person name="Bhattacharya S.S."/>
            <person name="Shirouzu T."/>
            <person name="Yoshinaga Y."/>
            <person name="Martin F.M."/>
            <person name="Grigoriev I.V."/>
            <person name="Hibbett D.S."/>
        </authorList>
    </citation>
    <scope>NUCLEOTIDE SEQUENCE [LARGE SCALE GENOMIC DNA]</scope>
    <source>
        <strain evidence="2 3">HHB12029</strain>
    </source>
</reference>
<feature type="compositionally biased region" description="Basic residues" evidence="1">
    <location>
        <begin position="299"/>
        <end position="309"/>
    </location>
</feature>
<feature type="compositionally biased region" description="Low complexity" evidence="1">
    <location>
        <begin position="175"/>
        <end position="203"/>
    </location>
</feature>
<dbReference type="OrthoDB" id="3257623at2759"/>